<evidence type="ECO:0000313" key="3">
    <source>
        <dbReference type="Proteomes" id="UP001233999"/>
    </source>
</evidence>
<feature type="non-terminal residue" evidence="2">
    <location>
        <position position="1"/>
    </location>
</feature>
<comment type="caution">
    <text evidence="2">The sequence shown here is derived from an EMBL/GenBank/DDBJ whole genome shotgun (WGS) entry which is preliminary data.</text>
</comment>
<keyword evidence="3" id="KW-1185">Reference proteome</keyword>
<organism evidence="2 3">
    <name type="scientific">Diploptera punctata</name>
    <name type="common">Pacific beetle cockroach</name>
    <dbReference type="NCBI Taxonomy" id="6984"/>
    <lineage>
        <taxon>Eukaryota</taxon>
        <taxon>Metazoa</taxon>
        <taxon>Ecdysozoa</taxon>
        <taxon>Arthropoda</taxon>
        <taxon>Hexapoda</taxon>
        <taxon>Insecta</taxon>
        <taxon>Pterygota</taxon>
        <taxon>Neoptera</taxon>
        <taxon>Polyneoptera</taxon>
        <taxon>Dictyoptera</taxon>
        <taxon>Blattodea</taxon>
        <taxon>Blaberoidea</taxon>
        <taxon>Blaberidae</taxon>
        <taxon>Diplopterinae</taxon>
        <taxon>Diploptera</taxon>
    </lineage>
</organism>
<name>A0AAD8EB44_DIPPU</name>
<proteinExistence type="predicted"/>
<feature type="region of interest" description="Disordered" evidence="1">
    <location>
        <begin position="29"/>
        <end position="52"/>
    </location>
</feature>
<gene>
    <name evidence="2" type="ORF">L9F63_022370</name>
</gene>
<evidence type="ECO:0000256" key="1">
    <source>
        <dbReference type="SAM" id="MobiDB-lite"/>
    </source>
</evidence>
<protein>
    <submittedName>
        <fullName evidence="2">Uncharacterized protein</fullName>
    </submittedName>
</protein>
<dbReference type="AlphaFoldDB" id="A0AAD8EB44"/>
<dbReference type="Proteomes" id="UP001233999">
    <property type="component" value="Unassembled WGS sequence"/>
</dbReference>
<dbReference type="EMBL" id="JASPKZ010007625">
    <property type="protein sequence ID" value="KAJ9583287.1"/>
    <property type="molecule type" value="Genomic_DNA"/>
</dbReference>
<sequence length="52" mass="5859">NGFSTSPEHGVRRPKKLEALPVLERKQNIENVNNKRKNGGIKSSELNTMDII</sequence>
<reference evidence="2" key="1">
    <citation type="journal article" date="2023" name="IScience">
        <title>Live-bearing cockroach genome reveals convergent evolutionary mechanisms linked to viviparity in insects and beyond.</title>
        <authorList>
            <person name="Fouks B."/>
            <person name="Harrison M.C."/>
            <person name="Mikhailova A.A."/>
            <person name="Marchal E."/>
            <person name="English S."/>
            <person name="Carruthers M."/>
            <person name="Jennings E.C."/>
            <person name="Chiamaka E.L."/>
            <person name="Frigard R.A."/>
            <person name="Pippel M."/>
            <person name="Attardo G.M."/>
            <person name="Benoit J.B."/>
            <person name="Bornberg-Bauer E."/>
            <person name="Tobe S.S."/>
        </authorList>
    </citation>
    <scope>NUCLEOTIDE SEQUENCE</scope>
    <source>
        <strain evidence="2">Stay&amp;Tobe</strain>
    </source>
</reference>
<accession>A0AAD8EB44</accession>
<evidence type="ECO:0000313" key="2">
    <source>
        <dbReference type="EMBL" id="KAJ9583287.1"/>
    </source>
</evidence>
<reference evidence="2" key="2">
    <citation type="submission" date="2023-05" db="EMBL/GenBank/DDBJ databases">
        <authorList>
            <person name="Fouks B."/>
        </authorList>
    </citation>
    <scope>NUCLEOTIDE SEQUENCE</scope>
    <source>
        <strain evidence="2">Stay&amp;Tobe</strain>
        <tissue evidence="2">Testes</tissue>
    </source>
</reference>